<evidence type="ECO:0000256" key="1">
    <source>
        <dbReference type="ARBA" id="ARBA00022729"/>
    </source>
</evidence>
<organism evidence="5 6">
    <name type="scientific">Nonlabens dokdonensis</name>
    <dbReference type="NCBI Taxonomy" id="328515"/>
    <lineage>
        <taxon>Bacteria</taxon>
        <taxon>Pseudomonadati</taxon>
        <taxon>Bacteroidota</taxon>
        <taxon>Flavobacteriia</taxon>
        <taxon>Flavobacteriales</taxon>
        <taxon>Flavobacteriaceae</taxon>
        <taxon>Nonlabens</taxon>
    </lineage>
</organism>
<dbReference type="Proteomes" id="UP000196102">
    <property type="component" value="Unassembled WGS sequence"/>
</dbReference>
<comment type="caution">
    <text evidence="5">The sequence shown here is derived from an EMBL/GenBank/DDBJ whole genome shotgun (WGS) entry which is preliminary data.</text>
</comment>
<evidence type="ECO:0000259" key="4">
    <source>
        <dbReference type="Pfam" id="PF13100"/>
    </source>
</evidence>
<feature type="region of interest" description="Disordered" evidence="2">
    <location>
        <begin position="530"/>
        <end position="565"/>
    </location>
</feature>
<dbReference type="RefSeq" id="WP_303687397.1">
    <property type="nucleotide sequence ID" value="NZ_CAJXYO010000011.1"/>
</dbReference>
<reference evidence="6" key="1">
    <citation type="journal article" date="2017" name="Proc. Natl. Acad. Sci. U.S.A.">
        <title>Simulation of Deepwater Horizon oil plume reveals substrate specialization within a complex community of hydrocarbon-degraders.</title>
        <authorList>
            <person name="Hu P."/>
            <person name="Dubinsky E.A."/>
            <person name="Probst A.J."/>
            <person name="Wang J."/>
            <person name="Sieber C.M.K."/>
            <person name="Tom L.M."/>
            <person name="Gardinali P."/>
            <person name="Banfield J.F."/>
            <person name="Atlas R.M."/>
            <person name="Andersen G.L."/>
        </authorList>
    </citation>
    <scope>NUCLEOTIDE SEQUENCE [LARGE SCALE GENOMIC DNA]</scope>
</reference>
<dbReference type="PANTHER" id="PTHR36504:SF1">
    <property type="entry name" value="LIPOPOLYSACCHARIDE EXPORT SYSTEM PROTEIN LPTA"/>
    <property type="match status" value="1"/>
</dbReference>
<evidence type="ECO:0000313" key="6">
    <source>
        <dbReference type="Proteomes" id="UP000196102"/>
    </source>
</evidence>
<feature type="signal peptide" evidence="3">
    <location>
        <begin position="1"/>
        <end position="18"/>
    </location>
</feature>
<sequence length="565" mass="64529">MKYRCFIFSFLFTCLAFSQDQVQDSLIQITAGFQQIDEDQYPDAIIYSGTSSKQVYVQHKGIKMWCDNAVFYRNENFVRTFGNVRMNQGDTIRMSSKYAEYNGKTKFAFASGDVDMKNPSTTLKTDSLFFDRVKHQAYYRSGGTVQDTASTLKSRIGRYFMAEKRYQFLDKVTVTNPEYTIDSDHLNFYTENGHAYLYGPSTIKSETSTVYCERGFYDTRADEGYFIKNSRIDYNNRTVTGDSLYFNRGNSFASATNNIVVTDTINKSIIKGHYAEVYRAKDSVFITKRAVAISIQDQDSVYIHADKLMVTGPEDDRIVGGFYDVRLFKSDLSGKCDSIYTRQSTGLTKMITKPILWSGKSQMTGDSIHIQSNVETEKLDSLHVFYNAFIVDQDTSGGFNQIKGKELIGKFDDANQLEIVNINKNVENLIYSRNDAQELVGINKGTSGRMEILFEDKEMSIITNYDNPEDVTYPPDELPENARTLRGMVWRGDEMILTKEDLFKGKPVPVLTPIKGIPLPQLEDDFFDQKASENVNKNSRLTKEDFKTRTKDIPKTTSKTKDDKK</sequence>
<gene>
    <name evidence="5" type="ORF">A9Q93_10540</name>
</gene>
<dbReference type="GO" id="GO:0015920">
    <property type="term" value="P:lipopolysaccharide transport"/>
    <property type="evidence" value="ECO:0007669"/>
    <property type="project" value="TreeGrafter"/>
</dbReference>
<dbReference type="PANTHER" id="PTHR36504">
    <property type="entry name" value="LIPOPOLYSACCHARIDE EXPORT SYSTEM PROTEIN LPTA"/>
    <property type="match status" value="1"/>
</dbReference>
<feature type="chain" id="PRO_5013006920" evidence="3">
    <location>
        <begin position="19"/>
        <end position="565"/>
    </location>
</feature>
<feature type="compositionally biased region" description="Basic and acidic residues" evidence="2">
    <location>
        <begin position="541"/>
        <end position="565"/>
    </location>
</feature>
<feature type="domain" description="Organic solvent tolerance-like N-terminal" evidence="4">
    <location>
        <begin position="36"/>
        <end position="184"/>
    </location>
</feature>
<dbReference type="Gene3D" id="2.60.450.10">
    <property type="entry name" value="Lipopolysaccharide (LPS) transport protein A like domain"/>
    <property type="match status" value="2"/>
</dbReference>
<evidence type="ECO:0000313" key="5">
    <source>
        <dbReference type="EMBL" id="OUS12198.1"/>
    </source>
</evidence>
<evidence type="ECO:0000256" key="2">
    <source>
        <dbReference type="SAM" id="MobiDB-lite"/>
    </source>
</evidence>
<keyword evidence="1 3" id="KW-0732">Signal</keyword>
<evidence type="ECO:0000256" key="3">
    <source>
        <dbReference type="SAM" id="SignalP"/>
    </source>
</evidence>
<proteinExistence type="predicted"/>
<name>A0A1Z8APT9_9FLAO</name>
<dbReference type="GO" id="GO:0017089">
    <property type="term" value="F:glycolipid transfer activity"/>
    <property type="evidence" value="ECO:0007669"/>
    <property type="project" value="TreeGrafter"/>
</dbReference>
<dbReference type="GO" id="GO:0030288">
    <property type="term" value="C:outer membrane-bounded periplasmic space"/>
    <property type="evidence" value="ECO:0007669"/>
    <property type="project" value="TreeGrafter"/>
</dbReference>
<dbReference type="AlphaFoldDB" id="A0A1Z8APT9"/>
<accession>A0A1Z8APT9</accession>
<protein>
    <submittedName>
        <fullName evidence="5">OstA-like protein</fullName>
    </submittedName>
</protein>
<dbReference type="InterPro" id="IPR052037">
    <property type="entry name" value="LPS_export_LptA"/>
</dbReference>
<dbReference type="EMBL" id="MAAX01000164">
    <property type="protein sequence ID" value="OUS12198.1"/>
    <property type="molecule type" value="Genomic_DNA"/>
</dbReference>
<dbReference type="GO" id="GO:0009279">
    <property type="term" value="C:cell outer membrane"/>
    <property type="evidence" value="ECO:0007669"/>
    <property type="project" value="TreeGrafter"/>
</dbReference>
<dbReference type="InterPro" id="IPR005653">
    <property type="entry name" value="OstA-like_N"/>
</dbReference>
<dbReference type="Pfam" id="PF13100">
    <property type="entry name" value="OstA_2"/>
    <property type="match status" value="1"/>
</dbReference>